<organism evidence="1 2">
    <name type="scientific">Paenibacillus arenilitoris</name>
    <dbReference type="NCBI Taxonomy" id="2772299"/>
    <lineage>
        <taxon>Bacteria</taxon>
        <taxon>Bacillati</taxon>
        <taxon>Bacillota</taxon>
        <taxon>Bacilli</taxon>
        <taxon>Bacillales</taxon>
        <taxon>Paenibacillaceae</taxon>
        <taxon>Paenibacillus</taxon>
    </lineage>
</organism>
<proteinExistence type="predicted"/>
<protein>
    <submittedName>
        <fullName evidence="1">Uncharacterized protein</fullName>
    </submittedName>
</protein>
<dbReference type="EMBL" id="JACXIY010000058">
    <property type="protein sequence ID" value="MBD2872749.1"/>
    <property type="molecule type" value="Genomic_DNA"/>
</dbReference>
<comment type="caution">
    <text evidence="1">The sequence shown here is derived from an EMBL/GenBank/DDBJ whole genome shotgun (WGS) entry which is preliminary data.</text>
</comment>
<dbReference type="Proteomes" id="UP000632125">
    <property type="component" value="Unassembled WGS sequence"/>
</dbReference>
<gene>
    <name evidence="1" type="ORF">IDH41_29715</name>
</gene>
<evidence type="ECO:0000313" key="2">
    <source>
        <dbReference type="Proteomes" id="UP000632125"/>
    </source>
</evidence>
<name>A0A927HAM2_9BACL</name>
<reference evidence="1" key="1">
    <citation type="submission" date="2020-09" db="EMBL/GenBank/DDBJ databases">
        <title>A novel bacterium of genus Paenibacillus, isolated from South China Sea.</title>
        <authorList>
            <person name="Huang H."/>
            <person name="Mo K."/>
            <person name="Hu Y."/>
        </authorList>
    </citation>
    <scope>NUCLEOTIDE SEQUENCE</scope>
    <source>
        <strain evidence="1">IB182493</strain>
    </source>
</reference>
<sequence length="364" mass="42040">MKTKKEIIPDKYWPQLSYPLSLADALETLTKQQLTYIRINLDIGNLSSLNKQGLILKLAEKIPDNLWVTARLWDLERSKLVQKIAKNDGLWEKPLLGFQQYAYFRERGILFPGVVDGKRVVIMPDELVQLFKAGEFFKEQTLVARNTEWIKLTHGLLYGYGTLRTDELQRYVLSYADHKLAPLDMMNIFFDASVYYERFFIEQNGRLSDYRVVDSEQIVRERESRPELEFYPFKKHELLKMDDAEYVERNTPFLNLVRYVMENYDMDRDEAELLAGECADATKNGDSLASIIEMANDFIDMPDLETVAEVTNLLVPLMNHTRQWAIKGHAPMELSAKRASVGMALSAAPGQAAKAEVFDFQTKK</sequence>
<dbReference type="RefSeq" id="WP_190867754.1">
    <property type="nucleotide sequence ID" value="NZ_JACXIY010000058.1"/>
</dbReference>
<evidence type="ECO:0000313" key="1">
    <source>
        <dbReference type="EMBL" id="MBD2872749.1"/>
    </source>
</evidence>
<accession>A0A927HAM2</accession>
<keyword evidence="2" id="KW-1185">Reference proteome</keyword>
<dbReference type="AlphaFoldDB" id="A0A927HAM2"/>